<dbReference type="PRINTS" id="PR00129">
    <property type="entry name" value="CUTINASE"/>
</dbReference>
<evidence type="ECO:0000256" key="11">
    <source>
        <dbReference type="SAM" id="SignalP"/>
    </source>
</evidence>
<evidence type="ECO:0000256" key="10">
    <source>
        <dbReference type="ARBA" id="ARBA00034045"/>
    </source>
</evidence>
<dbReference type="SUPFAM" id="SSF53474">
    <property type="entry name" value="alpha/beta-Hydrolases"/>
    <property type="match status" value="1"/>
</dbReference>
<dbReference type="InterPro" id="IPR029058">
    <property type="entry name" value="AB_hydrolase_fold"/>
</dbReference>
<evidence type="ECO:0000256" key="1">
    <source>
        <dbReference type="ARBA" id="ARBA00004613"/>
    </source>
</evidence>
<organism evidence="12 13">
    <name type="scientific">Seiridium unicorne</name>
    <dbReference type="NCBI Taxonomy" id="138068"/>
    <lineage>
        <taxon>Eukaryota</taxon>
        <taxon>Fungi</taxon>
        <taxon>Dikarya</taxon>
        <taxon>Ascomycota</taxon>
        <taxon>Pezizomycotina</taxon>
        <taxon>Sordariomycetes</taxon>
        <taxon>Xylariomycetidae</taxon>
        <taxon>Amphisphaeriales</taxon>
        <taxon>Sporocadaceae</taxon>
        <taxon>Seiridium</taxon>
    </lineage>
</organism>
<dbReference type="Pfam" id="PF01083">
    <property type="entry name" value="Cutinase"/>
    <property type="match status" value="1"/>
</dbReference>
<evidence type="ECO:0000256" key="8">
    <source>
        <dbReference type="ARBA" id="ARBA00023026"/>
    </source>
</evidence>
<proteinExistence type="inferred from homology"/>
<keyword evidence="9" id="KW-1015">Disulfide bond</keyword>
<name>A0ABR2VDT1_9PEZI</name>
<keyword evidence="13" id="KW-1185">Reference proteome</keyword>
<comment type="similarity">
    <text evidence="2">Belongs to the cutinase family.</text>
</comment>
<evidence type="ECO:0000256" key="7">
    <source>
        <dbReference type="ARBA" id="ARBA00022801"/>
    </source>
</evidence>
<dbReference type="InterPro" id="IPR011150">
    <property type="entry name" value="Cutinase_monf"/>
</dbReference>
<dbReference type="PROSITE" id="PS00931">
    <property type="entry name" value="CUTINASE_2"/>
    <property type="match status" value="1"/>
</dbReference>
<dbReference type="Proteomes" id="UP001408356">
    <property type="component" value="Unassembled WGS sequence"/>
</dbReference>
<evidence type="ECO:0000256" key="3">
    <source>
        <dbReference type="ARBA" id="ARBA00013095"/>
    </source>
</evidence>
<keyword evidence="4" id="KW-0719">Serine esterase</keyword>
<comment type="catalytic activity">
    <reaction evidence="10">
        <text>cutin + H2O = cutin monomers.</text>
        <dbReference type="EC" id="3.1.1.74"/>
    </reaction>
</comment>
<keyword evidence="6 11" id="KW-0732">Signal</keyword>
<keyword evidence="5" id="KW-0964">Secreted</keyword>
<comment type="caution">
    <text evidence="12">The sequence shown here is derived from an EMBL/GenBank/DDBJ whole genome shotgun (WGS) entry which is preliminary data.</text>
</comment>
<keyword evidence="8" id="KW-0843">Virulence</keyword>
<dbReference type="EMBL" id="JARVKF010000032">
    <property type="protein sequence ID" value="KAK9424783.1"/>
    <property type="molecule type" value="Genomic_DNA"/>
</dbReference>
<comment type="subcellular location">
    <subcellularLocation>
        <location evidence="1">Secreted</location>
    </subcellularLocation>
</comment>
<dbReference type="InterPro" id="IPR043579">
    <property type="entry name" value="CUTINASE_2"/>
</dbReference>
<dbReference type="EC" id="3.1.1.74" evidence="3"/>
<gene>
    <name evidence="12" type="ORF">SUNI508_13502</name>
</gene>
<dbReference type="PANTHER" id="PTHR48250">
    <property type="entry name" value="CUTINASE 2-RELATED"/>
    <property type="match status" value="1"/>
</dbReference>
<protein>
    <recommendedName>
        <fullName evidence="3">cutinase</fullName>
        <ecNumber evidence="3">3.1.1.74</ecNumber>
    </recommendedName>
</protein>
<evidence type="ECO:0000313" key="13">
    <source>
        <dbReference type="Proteomes" id="UP001408356"/>
    </source>
</evidence>
<evidence type="ECO:0000313" key="12">
    <source>
        <dbReference type="EMBL" id="KAK9424783.1"/>
    </source>
</evidence>
<feature type="chain" id="PRO_5046223914" description="cutinase" evidence="11">
    <location>
        <begin position="19"/>
        <end position="214"/>
    </location>
</feature>
<evidence type="ECO:0000256" key="5">
    <source>
        <dbReference type="ARBA" id="ARBA00022525"/>
    </source>
</evidence>
<evidence type="ECO:0000256" key="6">
    <source>
        <dbReference type="ARBA" id="ARBA00022729"/>
    </source>
</evidence>
<evidence type="ECO:0000256" key="2">
    <source>
        <dbReference type="ARBA" id="ARBA00007534"/>
    </source>
</evidence>
<feature type="signal peptide" evidence="11">
    <location>
        <begin position="1"/>
        <end position="18"/>
    </location>
</feature>
<evidence type="ECO:0000256" key="4">
    <source>
        <dbReference type="ARBA" id="ARBA00022487"/>
    </source>
</evidence>
<accession>A0ABR2VDT1</accession>
<dbReference type="PANTHER" id="PTHR48250:SF3">
    <property type="entry name" value="CUTINASE 1-RELATED"/>
    <property type="match status" value="1"/>
</dbReference>
<keyword evidence="7" id="KW-0378">Hydrolase</keyword>
<evidence type="ECO:0000256" key="9">
    <source>
        <dbReference type="ARBA" id="ARBA00023157"/>
    </source>
</evidence>
<sequence>MKLSLSVASALLVALAASAPVDLEERKTYGTTANEYTQGGCKGVILFFARGSTQGGNLGDMPGQQFATALSNAVGTDLAVQGINYSATLEGNFEDGGCPADEAAAMTTLLNQAATKCPSAKLVVAGYSQGAAMVHRSIESATATTVSRIAAAVTFGDTQKAQDGGVIPNIAKAKTKIYCNQGDLVCQGTLIITGNHLDYTSSVNPAVQFVQTLL</sequence>
<dbReference type="SMART" id="SM01110">
    <property type="entry name" value="Cutinase"/>
    <property type="match status" value="1"/>
</dbReference>
<dbReference type="InterPro" id="IPR000675">
    <property type="entry name" value="Cutinase/axe"/>
</dbReference>
<reference evidence="12 13" key="1">
    <citation type="journal article" date="2024" name="J. Plant Pathol.">
        <title>Sequence and assembly of the genome of Seiridium unicorne, isolate CBS 538.82, causal agent of cypress canker disease.</title>
        <authorList>
            <person name="Scali E."/>
            <person name="Rocca G.D."/>
            <person name="Danti R."/>
            <person name="Garbelotto M."/>
            <person name="Barberini S."/>
            <person name="Baroncelli R."/>
            <person name="Emiliani G."/>
        </authorList>
    </citation>
    <scope>NUCLEOTIDE SEQUENCE [LARGE SCALE GENOMIC DNA]</scope>
    <source>
        <strain evidence="12 13">BM-138-508</strain>
    </source>
</reference>
<dbReference type="Gene3D" id="3.40.50.1820">
    <property type="entry name" value="alpha/beta hydrolase"/>
    <property type="match status" value="1"/>
</dbReference>